<dbReference type="SUPFAM" id="SSF103481">
    <property type="entry name" value="Multidrug resistance efflux transporter EmrE"/>
    <property type="match status" value="2"/>
</dbReference>
<dbReference type="OrthoDB" id="9804865at2"/>
<protein>
    <submittedName>
        <fullName evidence="8">EamA/RhaT family transporter</fullName>
    </submittedName>
</protein>
<keyword evidence="4 6" id="KW-1133">Transmembrane helix</keyword>
<reference evidence="9" key="1">
    <citation type="submission" date="2017-12" db="EMBL/GenBank/DDBJ databases">
        <title>Draft genome sequence of Telmatospirillum siberiense 26-4b1T, an acidotolerant peatland alphaproteobacterium potentially involved in sulfur cycling.</title>
        <authorList>
            <person name="Hausmann B."/>
            <person name="Pjevac P."/>
            <person name="Schreck K."/>
            <person name="Herbold C.W."/>
            <person name="Daims H."/>
            <person name="Wagner M."/>
            <person name="Pester M."/>
            <person name="Loy A."/>
        </authorList>
    </citation>
    <scope>NUCLEOTIDE SEQUENCE [LARGE SCALE GENOMIC DNA]</scope>
    <source>
        <strain evidence="9">26-4b1</strain>
    </source>
</reference>
<feature type="transmembrane region" description="Helical" evidence="6">
    <location>
        <begin position="266"/>
        <end position="284"/>
    </location>
</feature>
<dbReference type="Proteomes" id="UP000233293">
    <property type="component" value="Unassembled WGS sequence"/>
</dbReference>
<feature type="domain" description="EamA" evidence="7">
    <location>
        <begin position="6"/>
        <end position="139"/>
    </location>
</feature>
<dbReference type="InterPro" id="IPR051258">
    <property type="entry name" value="Diverse_Substrate_Transporter"/>
</dbReference>
<keyword evidence="5 6" id="KW-0472">Membrane</keyword>
<evidence type="ECO:0000256" key="1">
    <source>
        <dbReference type="ARBA" id="ARBA00004651"/>
    </source>
</evidence>
<feature type="transmembrane region" description="Helical" evidence="6">
    <location>
        <begin position="36"/>
        <end position="56"/>
    </location>
</feature>
<feature type="transmembrane region" description="Helical" evidence="6">
    <location>
        <begin position="151"/>
        <end position="167"/>
    </location>
</feature>
<evidence type="ECO:0000256" key="3">
    <source>
        <dbReference type="ARBA" id="ARBA00022692"/>
    </source>
</evidence>
<evidence type="ECO:0000256" key="4">
    <source>
        <dbReference type="ARBA" id="ARBA00022989"/>
    </source>
</evidence>
<evidence type="ECO:0000256" key="2">
    <source>
        <dbReference type="ARBA" id="ARBA00022475"/>
    </source>
</evidence>
<dbReference type="PANTHER" id="PTHR42920:SF5">
    <property type="entry name" value="EAMA DOMAIN-CONTAINING PROTEIN"/>
    <property type="match status" value="1"/>
</dbReference>
<gene>
    <name evidence="8" type="ORF">CWS72_17775</name>
</gene>
<feature type="domain" description="EamA" evidence="7">
    <location>
        <begin position="148"/>
        <end position="281"/>
    </location>
</feature>
<feature type="transmembrane region" description="Helical" evidence="6">
    <location>
        <begin position="68"/>
        <end position="88"/>
    </location>
</feature>
<evidence type="ECO:0000259" key="7">
    <source>
        <dbReference type="Pfam" id="PF00892"/>
    </source>
</evidence>
<feature type="transmembrane region" description="Helical" evidence="6">
    <location>
        <begin position="179"/>
        <end position="198"/>
    </location>
</feature>
<dbReference type="EMBL" id="PIUM01000022">
    <property type="protein sequence ID" value="PKU23271.1"/>
    <property type="molecule type" value="Genomic_DNA"/>
</dbReference>
<dbReference type="GO" id="GO:0005886">
    <property type="term" value="C:plasma membrane"/>
    <property type="evidence" value="ECO:0007669"/>
    <property type="project" value="UniProtKB-SubCell"/>
</dbReference>
<feature type="transmembrane region" description="Helical" evidence="6">
    <location>
        <begin position="241"/>
        <end position="260"/>
    </location>
</feature>
<evidence type="ECO:0000313" key="9">
    <source>
        <dbReference type="Proteomes" id="UP000233293"/>
    </source>
</evidence>
<dbReference type="InterPro" id="IPR000620">
    <property type="entry name" value="EamA_dom"/>
</dbReference>
<dbReference type="Gene3D" id="1.10.3730.20">
    <property type="match status" value="1"/>
</dbReference>
<keyword evidence="2" id="KW-1003">Cell membrane</keyword>
<proteinExistence type="predicted"/>
<dbReference type="InterPro" id="IPR037185">
    <property type="entry name" value="EmrE-like"/>
</dbReference>
<comment type="caution">
    <text evidence="8">The sequence shown here is derived from an EMBL/GenBank/DDBJ whole genome shotgun (WGS) entry which is preliminary data.</text>
</comment>
<keyword evidence="9" id="KW-1185">Reference proteome</keyword>
<dbReference type="RefSeq" id="WP_101251969.1">
    <property type="nucleotide sequence ID" value="NZ_PIUM01000022.1"/>
</dbReference>
<dbReference type="Pfam" id="PF00892">
    <property type="entry name" value="EamA"/>
    <property type="match status" value="2"/>
</dbReference>
<evidence type="ECO:0000256" key="6">
    <source>
        <dbReference type="SAM" id="Phobius"/>
    </source>
</evidence>
<sequence length="310" mass="33063">MSRLAANLLLVLTAVVWGLAFVVQKVGSDHISSATFIAARLFLGALVVLPFALIHWRRKREPLRREDWGMMVTTGLVLCAASVTQQFGVEETSVANAGFLTGLNVPMVPLIELLILRKKPHPIIWPAAGLSLVGTYLMSGSGDLSFGKGDAWIVLSSLFWAVHIILIGRTSSRTGLPTLLAVVQYLISAVLCAAWALAFEPPIMPGLQAAWREILFIGVMEVGLAYTLQTIAQRYSNAADAAVILSGEMLFAALGGMLFLGERMSLLQAIGAAAILCGMLAVQLGPMWTSPSRAGIPVMRGGAAQPSRDV</sequence>
<name>A0A2N3PS82_9PROT</name>
<dbReference type="AlphaFoldDB" id="A0A2N3PS82"/>
<feature type="transmembrane region" description="Helical" evidence="6">
    <location>
        <begin position="123"/>
        <end position="139"/>
    </location>
</feature>
<evidence type="ECO:0000256" key="5">
    <source>
        <dbReference type="ARBA" id="ARBA00023136"/>
    </source>
</evidence>
<comment type="subcellular location">
    <subcellularLocation>
        <location evidence="1">Cell membrane</location>
        <topology evidence="1">Multi-pass membrane protein</topology>
    </subcellularLocation>
</comment>
<keyword evidence="3 6" id="KW-0812">Transmembrane</keyword>
<accession>A0A2N3PS82</accession>
<feature type="transmembrane region" description="Helical" evidence="6">
    <location>
        <begin position="210"/>
        <end position="229"/>
    </location>
</feature>
<dbReference type="PANTHER" id="PTHR42920">
    <property type="entry name" value="OS03G0707200 PROTEIN-RELATED"/>
    <property type="match status" value="1"/>
</dbReference>
<organism evidence="8 9">
    <name type="scientific">Telmatospirillum siberiense</name>
    <dbReference type="NCBI Taxonomy" id="382514"/>
    <lineage>
        <taxon>Bacteria</taxon>
        <taxon>Pseudomonadati</taxon>
        <taxon>Pseudomonadota</taxon>
        <taxon>Alphaproteobacteria</taxon>
        <taxon>Rhodospirillales</taxon>
        <taxon>Rhodospirillaceae</taxon>
        <taxon>Telmatospirillum</taxon>
    </lineage>
</organism>
<feature type="transmembrane region" description="Helical" evidence="6">
    <location>
        <begin position="94"/>
        <end position="116"/>
    </location>
</feature>
<evidence type="ECO:0000313" key="8">
    <source>
        <dbReference type="EMBL" id="PKU23271.1"/>
    </source>
</evidence>